<dbReference type="InterPro" id="IPR010982">
    <property type="entry name" value="Lambda_DNA-bd_dom_sf"/>
</dbReference>
<dbReference type="PANTHER" id="PTHR46558">
    <property type="entry name" value="TRACRIPTIONAL REGULATORY PROTEIN-RELATED-RELATED"/>
    <property type="match status" value="1"/>
</dbReference>
<dbReference type="GO" id="GO:0003677">
    <property type="term" value="F:DNA binding"/>
    <property type="evidence" value="ECO:0007669"/>
    <property type="project" value="UniProtKB-KW"/>
</dbReference>
<dbReference type="CDD" id="cd00093">
    <property type="entry name" value="HTH_XRE"/>
    <property type="match status" value="1"/>
</dbReference>
<accession>A0A8D6U294</accession>
<dbReference type="AlphaFoldDB" id="A0A8D6U294"/>
<keyword evidence="1" id="KW-0238">DNA-binding</keyword>
<dbReference type="SMART" id="SM00530">
    <property type="entry name" value="HTH_XRE"/>
    <property type="match status" value="1"/>
</dbReference>
<dbReference type="Pfam" id="PF01381">
    <property type="entry name" value="HTH_3"/>
    <property type="match status" value="1"/>
</dbReference>
<dbReference type="PROSITE" id="PS50943">
    <property type="entry name" value="HTH_CROC1"/>
    <property type="match status" value="1"/>
</dbReference>
<feature type="domain" description="HTH cro/C1-type" evidence="2">
    <location>
        <begin position="3"/>
        <end position="57"/>
    </location>
</feature>
<gene>
    <name evidence="3" type="ORF">STHERMO_0775</name>
</gene>
<dbReference type="Proteomes" id="UP000509833">
    <property type="component" value="Chromosome"/>
</dbReference>
<dbReference type="InterPro" id="IPR001387">
    <property type="entry name" value="Cro/C1-type_HTH"/>
</dbReference>
<proteinExistence type="predicted"/>
<dbReference type="RefSeq" id="WP_179974406.1">
    <property type="nucleotide sequence ID" value="NZ_LR822017.1"/>
</dbReference>
<evidence type="ECO:0000259" key="2">
    <source>
        <dbReference type="PROSITE" id="PS50943"/>
    </source>
</evidence>
<evidence type="ECO:0000313" key="4">
    <source>
        <dbReference type="Proteomes" id="UP000509833"/>
    </source>
</evidence>
<evidence type="ECO:0000256" key="1">
    <source>
        <dbReference type="ARBA" id="ARBA00023125"/>
    </source>
</evidence>
<dbReference type="EMBL" id="LR822017">
    <property type="protein sequence ID" value="CAD0137059.1"/>
    <property type="molecule type" value="Genomic_DNA"/>
</dbReference>
<sequence>MRLKELRQQRGMVRAELAKEIGTTVRSISRWENGETDMLLGTAIQLAKFFEVSLDEFVG</sequence>
<reference evidence="3 4" key="1">
    <citation type="submission" date="2020-06" db="EMBL/GenBank/DDBJ databases">
        <authorList>
            <person name="Chuat V."/>
        </authorList>
    </citation>
    <scope>NUCLEOTIDE SEQUENCE [LARGE SCALE GENOMIC DNA]</scope>
    <source>
        <strain evidence="3">STH_CIRM_336</strain>
    </source>
</reference>
<name>A0A8D6U294_STRTR</name>
<dbReference type="PANTHER" id="PTHR46558:SF11">
    <property type="entry name" value="HTH-TYPE TRANSCRIPTIONAL REGULATOR XRE"/>
    <property type="match status" value="1"/>
</dbReference>
<organism evidence="3 4">
    <name type="scientific">Streptococcus thermophilus</name>
    <dbReference type="NCBI Taxonomy" id="1308"/>
    <lineage>
        <taxon>Bacteria</taxon>
        <taxon>Bacillati</taxon>
        <taxon>Bacillota</taxon>
        <taxon>Bacilli</taxon>
        <taxon>Lactobacillales</taxon>
        <taxon>Streptococcaceae</taxon>
        <taxon>Streptococcus</taxon>
    </lineage>
</organism>
<dbReference type="Gene3D" id="1.10.260.40">
    <property type="entry name" value="lambda repressor-like DNA-binding domains"/>
    <property type="match status" value="1"/>
</dbReference>
<dbReference type="SUPFAM" id="SSF47413">
    <property type="entry name" value="lambda repressor-like DNA-binding domains"/>
    <property type="match status" value="1"/>
</dbReference>
<protein>
    <submittedName>
        <fullName evidence="3">XRE family transcriptional regulator</fullName>
    </submittedName>
</protein>
<evidence type="ECO:0000313" key="3">
    <source>
        <dbReference type="EMBL" id="CAD0137059.1"/>
    </source>
</evidence>